<protein>
    <submittedName>
        <fullName evidence="1">Uncharacterized protein</fullName>
    </submittedName>
</protein>
<accession>A0ACC0TYY9</accession>
<keyword evidence="2" id="KW-1185">Reference proteome</keyword>
<gene>
    <name evidence="1" type="ORF">F5148DRAFT_1151921</name>
</gene>
<reference evidence="1" key="1">
    <citation type="submission" date="2021-03" db="EMBL/GenBank/DDBJ databases">
        <title>Evolutionary priming and transition to the ectomycorrhizal habit in an iconic lineage of mushroom-forming fungi: is preadaptation a requirement?</title>
        <authorList>
            <consortium name="DOE Joint Genome Institute"/>
            <person name="Looney B.P."/>
            <person name="Miyauchi S."/>
            <person name="Morin E."/>
            <person name="Drula E."/>
            <person name="Courty P.E."/>
            <person name="Chicoki N."/>
            <person name="Fauchery L."/>
            <person name="Kohler A."/>
            <person name="Kuo A."/>
            <person name="LaButti K."/>
            <person name="Pangilinan J."/>
            <person name="Lipzen A."/>
            <person name="Riley R."/>
            <person name="Andreopoulos W."/>
            <person name="He G."/>
            <person name="Johnson J."/>
            <person name="Barry K.W."/>
            <person name="Grigoriev I.V."/>
            <person name="Nagy L."/>
            <person name="Hibbett D."/>
            <person name="Henrissat B."/>
            <person name="Matheny P.B."/>
            <person name="Labbe J."/>
            <person name="Martin A.F."/>
        </authorList>
    </citation>
    <scope>NUCLEOTIDE SEQUENCE</scope>
    <source>
        <strain evidence="1">BPL698</strain>
    </source>
</reference>
<organism evidence="1 2">
    <name type="scientific">Russula earlei</name>
    <dbReference type="NCBI Taxonomy" id="71964"/>
    <lineage>
        <taxon>Eukaryota</taxon>
        <taxon>Fungi</taxon>
        <taxon>Dikarya</taxon>
        <taxon>Basidiomycota</taxon>
        <taxon>Agaricomycotina</taxon>
        <taxon>Agaricomycetes</taxon>
        <taxon>Russulales</taxon>
        <taxon>Russulaceae</taxon>
        <taxon>Russula</taxon>
    </lineage>
</organism>
<evidence type="ECO:0000313" key="1">
    <source>
        <dbReference type="EMBL" id="KAI9453592.1"/>
    </source>
</evidence>
<proteinExistence type="predicted"/>
<name>A0ACC0TYY9_9AGAM</name>
<evidence type="ECO:0000313" key="2">
    <source>
        <dbReference type="Proteomes" id="UP001207468"/>
    </source>
</evidence>
<sequence>MSASDNDSYASDGQLSDSVGFNDAPLSMPITSTSSTDLSQTDLIQDVKELQAENIYLKSLNLSSKSSKEKSSLTKEDEAIAYAGARFTVTHELWVNRSTLELECPTNVNTLCPRCYNNLNKCEMVIIAEVYKSLPENLRAALSATNQQASFVKHFKHRLDSERVTSVSTACHIAGELFNINSSHFHSHSPCSGVTEVEVLLHNPTQPDKRYPLLAPLLFLNRDCSSPDIFKSKPLANLMIPQYLKAVLFGKSTLSGMIAMVATVLMFICGPDQMFSDKVIGPSGINWKQHFIQYKYTILQLPLAYHSTLLLWYDNIIFLTSTMSSGQANAESSDPVFDDINRLISQLDITEVRVPGQSLISSPPALSNGQTPGVGTTMAPMPDPDPDTPVTEVTDHRAPRSKGKKRVVRVRATHVPAN</sequence>
<dbReference type="EMBL" id="JAGFNK010000297">
    <property type="protein sequence ID" value="KAI9453592.1"/>
    <property type="molecule type" value="Genomic_DNA"/>
</dbReference>
<comment type="caution">
    <text evidence="1">The sequence shown here is derived from an EMBL/GenBank/DDBJ whole genome shotgun (WGS) entry which is preliminary data.</text>
</comment>
<dbReference type="Proteomes" id="UP001207468">
    <property type="component" value="Unassembled WGS sequence"/>
</dbReference>